<keyword evidence="3" id="KW-1185">Reference proteome</keyword>
<dbReference type="OrthoDB" id="9956571at2"/>
<evidence type="ECO:0000313" key="2">
    <source>
        <dbReference type="EMBL" id="PCS06657.1"/>
    </source>
</evidence>
<comment type="caution">
    <text evidence="2">The sequence shown here is derived from an EMBL/GenBank/DDBJ whole genome shotgun (WGS) entry which is preliminary data.</text>
</comment>
<evidence type="ECO:0000313" key="3">
    <source>
        <dbReference type="Proteomes" id="UP000242246"/>
    </source>
</evidence>
<evidence type="ECO:0000256" key="1">
    <source>
        <dbReference type="SAM" id="Coils"/>
    </source>
</evidence>
<protein>
    <submittedName>
        <fullName evidence="2">Uncharacterized protein</fullName>
    </submittedName>
</protein>
<organism evidence="2 3">
    <name type="scientific">Pseudolactococcus plantarum</name>
    <dbReference type="NCBI Taxonomy" id="1365"/>
    <lineage>
        <taxon>Bacteria</taxon>
        <taxon>Bacillati</taxon>
        <taxon>Bacillota</taxon>
        <taxon>Bacilli</taxon>
        <taxon>Lactobacillales</taxon>
        <taxon>Streptococcaceae</taxon>
        <taxon>Pseudolactococcus</taxon>
    </lineage>
</organism>
<feature type="coiled-coil region" evidence="1">
    <location>
        <begin position="13"/>
        <end position="40"/>
    </location>
</feature>
<accession>A0A2A5RZH5</accession>
<dbReference type="AlphaFoldDB" id="A0A2A5RZH5"/>
<dbReference type="STRING" id="1348632.GCA_001591745_00893"/>
<dbReference type="RefSeq" id="WP_068162133.1">
    <property type="nucleotide sequence ID" value="NZ_JXJX01000007.1"/>
</dbReference>
<dbReference type="EMBL" id="JXJX01000007">
    <property type="protein sequence ID" value="PCS06657.1"/>
    <property type="molecule type" value="Genomic_DNA"/>
</dbReference>
<reference evidence="2 3" key="1">
    <citation type="submission" date="2014-12" db="EMBL/GenBank/DDBJ databases">
        <title>Draft genome sequences of 10 type strains of Lactococcus.</title>
        <authorList>
            <person name="Sun Z."/>
            <person name="Zhong Z."/>
            <person name="Liu W."/>
            <person name="Zhang W."/>
            <person name="Zhang H."/>
        </authorList>
    </citation>
    <scope>NUCLEOTIDE SEQUENCE [LARGE SCALE GENOMIC DNA]</scope>
    <source>
        <strain evidence="2 3">DSM 20686</strain>
    </source>
</reference>
<dbReference type="Proteomes" id="UP000242246">
    <property type="component" value="Unassembled WGS sequence"/>
</dbReference>
<sequence length="99" mass="11911">MDNATRWRIEEAHDKAMRQLNQAQEVLADYQRQLTQTTGQLVDYVYSFYRELDEGIPYGLSAPFEEVVAKYNFEIRRKSDAIDEKRMQEQRIFRQKMDV</sequence>
<gene>
    <name evidence="2" type="ORF">RU87_GL001510</name>
</gene>
<keyword evidence="1" id="KW-0175">Coiled coil</keyword>
<name>A0A2A5RZH5_9LACT</name>
<proteinExistence type="predicted"/>